<dbReference type="OrthoDB" id="5834342at2759"/>
<keyword evidence="1" id="KW-0812">Transmembrane</keyword>
<feature type="transmembrane region" description="Helical" evidence="1">
    <location>
        <begin position="33"/>
        <end position="57"/>
    </location>
</feature>
<feature type="transmembrane region" description="Helical" evidence="1">
    <location>
        <begin position="69"/>
        <end position="92"/>
    </location>
</feature>
<comment type="caution">
    <text evidence="2">The sequence shown here is derived from an EMBL/GenBank/DDBJ whole genome shotgun (WGS) entry which is preliminary data.</text>
</comment>
<reference evidence="2 3" key="2">
    <citation type="journal article" date="2019" name="G3 (Bethesda)">
        <title>Hybrid Assembly of the Genome of the Entomopathogenic Nematode Steinernema carpocapsae Identifies the X-Chromosome.</title>
        <authorList>
            <person name="Serra L."/>
            <person name="Macchietto M."/>
            <person name="Macias-Munoz A."/>
            <person name="McGill C.J."/>
            <person name="Rodriguez I.M."/>
            <person name="Rodriguez B."/>
            <person name="Murad R."/>
            <person name="Mortazavi A."/>
        </authorList>
    </citation>
    <scope>NUCLEOTIDE SEQUENCE [LARGE SCALE GENOMIC DNA]</scope>
    <source>
        <strain evidence="2 3">ALL</strain>
    </source>
</reference>
<name>A0A4V5ZXH9_STECR</name>
<keyword evidence="3" id="KW-1185">Reference proteome</keyword>
<dbReference type="InterPro" id="IPR019425">
    <property type="entry name" value="7TM_GPCR_serpentine_rcpt_Srt"/>
</dbReference>
<feature type="transmembrane region" description="Helical" evidence="1">
    <location>
        <begin position="149"/>
        <end position="171"/>
    </location>
</feature>
<dbReference type="SUPFAM" id="SSF81321">
    <property type="entry name" value="Family A G protein-coupled receptor-like"/>
    <property type="match status" value="1"/>
</dbReference>
<proteinExistence type="predicted"/>
<feature type="transmembrane region" description="Helical" evidence="1">
    <location>
        <begin position="104"/>
        <end position="128"/>
    </location>
</feature>
<dbReference type="PANTHER" id="PTHR23021">
    <property type="entry name" value="SERPENTINE RECEPTOR, CLASS T"/>
    <property type="match status" value="1"/>
</dbReference>
<evidence type="ECO:0000256" key="1">
    <source>
        <dbReference type="SAM" id="Phobius"/>
    </source>
</evidence>
<keyword evidence="1" id="KW-0472">Membrane</keyword>
<protein>
    <recommendedName>
        <fullName evidence="4">G-protein coupled receptors family 1 profile domain-containing protein</fullName>
    </recommendedName>
</protein>
<feature type="transmembrane region" description="Helical" evidence="1">
    <location>
        <begin position="206"/>
        <end position="230"/>
    </location>
</feature>
<dbReference type="EMBL" id="AZBU02000013">
    <property type="protein sequence ID" value="TKR58835.1"/>
    <property type="molecule type" value="Genomic_DNA"/>
</dbReference>
<accession>A0A4V5ZXH9</accession>
<dbReference type="PANTHER" id="PTHR23021:SF11">
    <property type="entry name" value="SERPENTINE RECEPTOR, CLASS T"/>
    <property type="match status" value="1"/>
</dbReference>
<dbReference type="Proteomes" id="UP000298663">
    <property type="component" value="Unassembled WGS sequence"/>
</dbReference>
<reference evidence="2 3" key="1">
    <citation type="journal article" date="2015" name="Genome Biol.">
        <title>Comparative genomics of Steinernema reveals deeply conserved gene regulatory networks.</title>
        <authorList>
            <person name="Dillman A.R."/>
            <person name="Macchietto M."/>
            <person name="Porter C.F."/>
            <person name="Rogers A."/>
            <person name="Williams B."/>
            <person name="Antoshechkin I."/>
            <person name="Lee M.M."/>
            <person name="Goodwin Z."/>
            <person name="Lu X."/>
            <person name="Lewis E.E."/>
            <person name="Goodrich-Blair H."/>
            <person name="Stock S.P."/>
            <person name="Adams B.J."/>
            <person name="Sternberg P.W."/>
            <person name="Mortazavi A."/>
        </authorList>
    </citation>
    <scope>NUCLEOTIDE SEQUENCE [LARGE SCALE GENOMIC DNA]</scope>
    <source>
        <strain evidence="2 3">ALL</strain>
    </source>
</reference>
<dbReference type="Pfam" id="PF10321">
    <property type="entry name" value="7TM_GPCR_Srt"/>
    <property type="match status" value="1"/>
</dbReference>
<gene>
    <name evidence="2" type="ORF">L596_030229</name>
</gene>
<evidence type="ECO:0000313" key="2">
    <source>
        <dbReference type="EMBL" id="TKR58835.1"/>
    </source>
</evidence>
<sequence length="341" mass="38403">MELLLFRHKTWLQIYNCSSEVAHKADPDDDETIYGTLLIMGAFIFAILYIPCMRVLLRAEVLQRSSMKIMLALGITDIIGLVTAGLITGTFVIKKVVFCSYPVFNFIVGVIATSTWCASCWICVLLAGSRCVELLSDPLHKTFFDGWKTCAWLSLPFLFQAYIAIFTKPAVFTANGNMWLFDPFFGFNISYDASQYHNLPHTTNNLATPLILLTFYIILCATLRFKYVSFESRNMATLKKKIVVQAIAICSFNFLASTFYAYVQFFPPPMYFNVIGHVSWLCCHGGPAVVYLVLNETIKGGVKTMFHSTQVGTEATNGAQTTTGIKRFYSVDRSGRKRQPR</sequence>
<feature type="transmembrane region" description="Helical" evidence="1">
    <location>
        <begin position="274"/>
        <end position="294"/>
    </location>
</feature>
<feature type="transmembrane region" description="Helical" evidence="1">
    <location>
        <begin position="242"/>
        <end position="262"/>
    </location>
</feature>
<keyword evidence="1" id="KW-1133">Transmembrane helix</keyword>
<evidence type="ECO:0008006" key="4">
    <source>
        <dbReference type="Google" id="ProtNLM"/>
    </source>
</evidence>
<evidence type="ECO:0000313" key="3">
    <source>
        <dbReference type="Proteomes" id="UP000298663"/>
    </source>
</evidence>
<dbReference type="AlphaFoldDB" id="A0A4V5ZXH9"/>
<organism evidence="2 3">
    <name type="scientific">Steinernema carpocapsae</name>
    <name type="common">Entomopathogenic nematode</name>
    <dbReference type="NCBI Taxonomy" id="34508"/>
    <lineage>
        <taxon>Eukaryota</taxon>
        <taxon>Metazoa</taxon>
        <taxon>Ecdysozoa</taxon>
        <taxon>Nematoda</taxon>
        <taxon>Chromadorea</taxon>
        <taxon>Rhabditida</taxon>
        <taxon>Tylenchina</taxon>
        <taxon>Panagrolaimomorpha</taxon>
        <taxon>Strongyloidoidea</taxon>
        <taxon>Steinernematidae</taxon>
        <taxon>Steinernema</taxon>
    </lineage>
</organism>